<evidence type="ECO:0000313" key="1">
    <source>
        <dbReference type="EMBL" id="QBC45307.1"/>
    </source>
</evidence>
<dbReference type="EMBL" id="CP025781">
    <property type="protein sequence ID" value="QBC45307.1"/>
    <property type="molecule type" value="Genomic_DNA"/>
</dbReference>
<protein>
    <submittedName>
        <fullName evidence="1">Uncharacterized protein</fullName>
    </submittedName>
</protein>
<dbReference type="KEGG" id="ifl:C1H71_18385"/>
<dbReference type="Proteomes" id="UP000515917">
    <property type="component" value="Chromosome"/>
</dbReference>
<evidence type="ECO:0000313" key="2">
    <source>
        <dbReference type="Proteomes" id="UP000515917"/>
    </source>
</evidence>
<reference evidence="1 2" key="1">
    <citation type="submission" date="2018-01" db="EMBL/GenBank/DDBJ databases">
        <title>Genome sequence of Iodobacter sp. strain PCH194 isolated from Indian Trans-Himalaya.</title>
        <authorList>
            <person name="Kumar V."/>
            <person name="Thakur V."/>
            <person name="Kumar S."/>
            <person name="Singh D."/>
        </authorList>
    </citation>
    <scope>NUCLEOTIDE SEQUENCE [LARGE SCALE GENOMIC DNA]</scope>
    <source>
        <strain evidence="1 2">PCH194</strain>
    </source>
</reference>
<proteinExistence type="predicted"/>
<gene>
    <name evidence="1" type="ORF">C1H71_18385</name>
</gene>
<organism evidence="1 2">
    <name type="scientific">Iodobacter fluviatilis</name>
    <dbReference type="NCBI Taxonomy" id="537"/>
    <lineage>
        <taxon>Bacteria</taxon>
        <taxon>Pseudomonadati</taxon>
        <taxon>Pseudomonadota</taxon>
        <taxon>Betaproteobacteria</taxon>
        <taxon>Neisseriales</taxon>
        <taxon>Chitinibacteraceae</taxon>
        <taxon>Iodobacter</taxon>
    </lineage>
</organism>
<name>A0A7G3GCV6_9NEIS</name>
<dbReference type="AlphaFoldDB" id="A0A7G3GCV6"/>
<dbReference type="RefSeq" id="WP_130107812.1">
    <property type="nucleotide sequence ID" value="NZ_CP025781.1"/>
</dbReference>
<sequence length="70" mass="8215">MRDEFLRRNVLLDETDPAPAFHSLIAQDKDGMWRVCVQKDDSERKATIAILPDIPQTPTFMRQVFKGWRI</sequence>
<accession>A0A7G3GCV6</accession>
<keyword evidence="2" id="KW-1185">Reference proteome</keyword>